<evidence type="ECO:0000259" key="5">
    <source>
        <dbReference type="Pfam" id="PF03486"/>
    </source>
</evidence>
<dbReference type="RefSeq" id="WP_078768079.1">
    <property type="nucleotide sequence ID" value="NZ_FUWW01000005.1"/>
</dbReference>
<gene>
    <name evidence="7" type="ORF">SAMN02745114_00581</name>
</gene>
<dbReference type="Proteomes" id="UP000190657">
    <property type="component" value="Unassembled WGS sequence"/>
</dbReference>
<evidence type="ECO:0000313" key="7">
    <source>
        <dbReference type="EMBL" id="SJZ45368.1"/>
    </source>
</evidence>
<dbReference type="Gene3D" id="1.10.8.260">
    <property type="entry name" value="HI0933 insert domain-like"/>
    <property type="match status" value="1"/>
</dbReference>
<proteinExistence type="predicted"/>
<dbReference type="NCBIfam" id="TIGR00275">
    <property type="entry name" value="aminoacetone oxidase family FAD-binding enzyme"/>
    <property type="match status" value="1"/>
</dbReference>
<keyword evidence="3" id="KW-0274">FAD</keyword>
<accession>A0A1T4KSR0</accession>
<evidence type="ECO:0000256" key="4">
    <source>
        <dbReference type="SAM" id="SignalP"/>
    </source>
</evidence>
<evidence type="ECO:0000313" key="8">
    <source>
        <dbReference type="Proteomes" id="UP000190657"/>
    </source>
</evidence>
<dbReference type="InterPro" id="IPR023166">
    <property type="entry name" value="BaiN-like_dom_sf"/>
</dbReference>
<dbReference type="InterPro" id="IPR036188">
    <property type="entry name" value="FAD/NAD-bd_sf"/>
</dbReference>
<dbReference type="AlphaFoldDB" id="A0A1T4KSR0"/>
<keyword evidence="8" id="KW-1185">Reference proteome</keyword>
<evidence type="ECO:0000256" key="2">
    <source>
        <dbReference type="ARBA" id="ARBA00022630"/>
    </source>
</evidence>
<organism evidence="7 8">
    <name type="scientific">Eubacterium coprostanoligenes</name>
    <dbReference type="NCBI Taxonomy" id="290054"/>
    <lineage>
        <taxon>Bacteria</taxon>
        <taxon>Bacillati</taxon>
        <taxon>Bacillota</taxon>
        <taxon>Clostridia</taxon>
        <taxon>Eubacteriales</taxon>
        <taxon>Eubacteriaceae</taxon>
        <taxon>Eubacterium</taxon>
    </lineage>
</organism>
<dbReference type="Pfam" id="PF03486">
    <property type="entry name" value="HI0933_like"/>
    <property type="match status" value="1"/>
</dbReference>
<dbReference type="SUPFAM" id="SSF51905">
    <property type="entry name" value="FAD/NAD(P)-binding domain"/>
    <property type="match status" value="1"/>
</dbReference>
<feature type="domain" description="RsdA/BaiN/AoA(So)-like Rossmann fold-like" evidence="5">
    <location>
        <begin position="3"/>
        <end position="405"/>
    </location>
</feature>
<evidence type="ECO:0000256" key="3">
    <source>
        <dbReference type="ARBA" id="ARBA00022827"/>
    </source>
</evidence>
<feature type="signal peptide" evidence="4">
    <location>
        <begin position="1"/>
        <end position="20"/>
    </location>
</feature>
<dbReference type="Gene3D" id="2.40.30.10">
    <property type="entry name" value="Translation factors"/>
    <property type="match status" value="1"/>
</dbReference>
<dbReference type="InterPro" id="IPR055178">
    <property type="entry name" value="RsdA/BaiN/AoA(So)-like_dom"/>
</dbReference>
<dbReference type="Pfam" id="PF22780">
    <property type="entry name" value="HI0933_like_1st"/>
    <property type="match status" value="1"/>
</dbReference>
<feature type="chain" id="PRO_5039597116" description="Aminoacetone oxidase family FAD-binding enzyme" evidence="4">
    <location>
        <begin position="21"/>
        <end position="407"/>
    </location>
</feature>
<sequence>MRKIIIIGGGAAGLIASATAAGRGEDVTVIEKNSRPARKVMITGKGRCNVTNACFDLDDLINSVVTNKRFMYSAFSSFMPYDTIALIEEMGVPTKIERGNRVFPESDKAVDIVDALVKNAKQNGVKFVEGTVASFNTENNVIKSVNLADGTVVDGDAFAICTGGLSYQSTGSTGDGYRLAESVGHSITDIEPALISLIASNGFVPKLQGLSLRNISIKLLDGEKEIYSDFGEMLFTHYGVSGPVILSASSHMTHPKEHNYKIVIDLKPALDEQTLDKRIQRDFAENTNKDFINSLSKLLPNKLIPVIVKLSGIEPSEKVNQITKVQRQNLVSLLKNFTVNISDFRPINEAIITSGGVDVKEINPKTMGSKIVDNLYFAGEVIDVDAYTGGFNLQVAFSTGYLCGMNI</sequence>
<dbReference type="Gene3D" id="3.50.50.60">
    <property type="entry name" value="FAD/NAD(P)-binding domain"/>
    <property type="match status" value="1"/>
</dbReference>
<evidence type="ECO:0008006" key="9">
    <source>
        <dbReference type="Google" id="ProtNLM"/>
    </source>
</evidence>
<feature type="domain" description="RsdA/BaiN/AoA(So)-like insert" evidence="6">
    <location>
        <begin position="192"/>
        <end position="352"/>
    </location>
</feature>
<dbReference type="OrthoDB" id="9773233at2"/>
<evidence type="ECO:0000256" key="1">
    <source>
        <dbReference type="ARBA" id="ARBA00001974"/>
    </source>
</evidence>
<dbReference type="STRING" id="290054.SAMN02745114_00581"/>
<name>A0A1T4KSR0_9FIRM</name>
<evidence type="ECO:0000259" key="6">
    <source>
        <dbReference type="Pfam" id="PF22780"/>
    </source>
</evidence>
<comment type="cofactor">
    <cofactor evidence="1">
        <name>FAD</name>
        <dbReference type="ChEBI" id="CHEBI:57692"/>
    </cofactor>
</comment>
<keyword evidence="4" id="KW-0732">Signal</keyword>
<dbReference type="InterPro" id="IPR004792">
    <property type="entry name" value="BaiN-like"/>
</dbReference>
<reference evidence="7 8" key="1">
    <citation type="submission" date="2017-02" db="EMBL/GenBank/DDBJ databases">
        <authorList>
            <person name="Peterson S.W."/>
        </authorList>
    </citation>
    <scope>NUCLEOTIDE SEQUENCE [LARGE SCALE GENOMIC DNA]</scope>
    <source>
        <strain evidence="7 8">ATCC 51222</strain>
    </source>
</reference>
<dbReference type="InterPro" id="IPR057661">
    <property type="entry name" value="RsdA/BaiN/AoA(So)_Rossmann"/>
</dbReference>
<dbReference type="EMBL" id="FUWW01000005">
    <property type="protein sequence ID" value="SJZ45368.1"/>
    <property type="molecule type" value="Genomic_DNA"/>
</dbReference>
<protein>
    <recommendedName>
        <fullName evidence="9">Aminoacetone oxidase family FAD-binding enzyme</fullName>
    </recommendedName>
</protein>
<keyword evidence="2" id="KW-0285">Flavoprotein</keyword>
<dbReference type="SUPFAM" id="SSF160996">
    <property type="entry name" value="HI0933 insert domain-like"/>
    <property type="match status" value="1"/>
</dbReference>
<dbReference type="PANTHER" id="PTHR42887">
    <property type="entry name" value="OS12G0638800 PROTEIN"/>
    <property type="match status" value="1"/>
</dbReference>
<dbReference type="PANTHER" id="PTHR42887:SF2">
    <property type="entry name" value="OS12G0638800 PROTEIN"/>
    <property type="match status" value="1"/>
</dbReference>